<gene>
    <name evidence="3" type="ORF">XAT740_LOCUS36427</name>
</gene>
<keyword evidence="2" id="KW-0812">Transmembrane</keyword>
<keyword evidence="2" id="KW-0472">Membrane</keyword>
<dbReference type="Proteomes" id="UP000663828">
    <property type="component" value="Unassembled WGS sequence"/>
</dbReference>
<keyword evidence="2" id="KW-1133">Transmembrane helix</keyword>
<accession>A0A815NV30</accession>
<dbReference type="EMBL" id="CAJNOR010003735">
    <property type="protein sequence ID" value="CAF1442904.1"/>
    <property type="molecule type" value="Genomic_DNA"/>
</dbReference>
<sequence length="294" mass="31763">MLVKHGWSIVGVSLEHANTPVTLHDISTVLHQYLVENNYLIEVWSNWPLVLLCCFLGIIGLVAAIVVLSLIPLYLSNNGIFGASSSSFTSPYTASYGTNFKSDGKSVIPNLNSLTTQLMSQYPDVDISVMTTTFIPTNSNISGKRRRQIRSINEKCEVDPKTTGDFLAIAFIIKPRFPCHVVSCKKKFDETFEKVTAIIRSQTTLMLTLVDGSTITIQITFCRTGQIQPVNPTTTNPGVSTATTTNPGVPAATTTTTNPGVPAATTTTTNPGVPATTTTTTTTQARKFLDFCCS</sequence>
<comment type="caution">
    <text evidence="3">The sequence shown here is derived from an EMBL/GenBank/DDBJ whole genome shotgun (WGS) entry which is preliminary data.</text>
</comment>
<evidence type="ECO:0000313" key="4">
    <source>
        <dbReference type="Proteomes" id="UP000663828"/>
    </source>
</evidence>
<organism evidence="3 4">
    <name type="scientific">Adineta ricciae</name>
    <name type="common">Rotifer</name>
    <dbReference type="NCBI Taxonomy" id="249248"/>
    <lineage>
        <taxon>Eukaryota</taxon>
        <taxon>Metazoa</taxon>
        <taxon>Spiralia</taxon>
        <taxon>Gnathifera</taxon>
        <taxon>Rotifera</taxon>
        <taxon>Eurotatoria</taxon>
        <taxon>Bdelloidea</taxon>
        <taxon>Adinetida</taxon>
        <taxon>Adinetidae</taxon>
        <taxon>Adineta</taxon>
    </lineage>
</organism>
<name>A0A815NV30_ADIRI</name>
<dbReference type="AlphaFoldDB" id="A0A815NV30"/>
<protein>
    <submittedName>
        <fullName evidence="3">Uncharacterized protein</fullName>
    </submittedName>
</protein>
<feature type="region of interest" description="Disordered" evidence="1">
    <location>
        <begin position="231"/>
        <end position="279"/>
    </location>
</feature>
<feature type="compositionally biased region" description="Low complexity" evidence="1">
    <location>
        <begin position="241"/>
        <end position="279"/>
    </location>
</feature>
<keyword evidence="4" id="KW-1185">Reference proteome</keyword>
<proteinExistence type="predicted"/>
<evidence type="ECO:0000313" key="3">
    <source>
        <dbReference type="EMBL" id="CAF1442904.1"/>
    </source>
</evidence>
<feature type="transmembrane region" description="Helical" evidence="2">
    <location>
        <begin position="49"/>
        <end position="75"/>
    </location>
</feature>
<reference evidence="3" key="1">
    <citation type="submission" date="2021-02" db="EMBL/GenBank/DDBJ databases">
        <authorList>
            <person name="Nowell W R."/>
        </authorList>
    </citation>
    <scope>NUCLEOTIDE SEQUENCE</scope>
</reference>
<feature type="compositionally biased region" description="Polar residues" evidence="1">
    <location>
        <begin position="231"/>
        <end position="240"/>
    </location>
</feature>
<evidence type="ECO:0000256" key="1">
    <source>
        <dbReference type="SAM" id="MobiDB-lite"/>
    </source>
</evidence>
<evidence type="ECO:0000256" key="2">
    <source>
        <dbReference type="SAM" id="Phobius"/>
    </source>
</evidence>